<dbReference type="SUPFAM" id="SSF140990">
    <property type="entry name" value="FtsH protease domain-like"/>
    <property type="match status" value="1"/>
</dbReference>
<dbReference type="Gene3D" id="1.20.58.760">
    <property type="entry name" value="Peptidase M41"/>
    <property type="match status" value="1"/>
</dbReference>
<protein>
    <submittedName>
        <fullName evidence="1">Uncharacterized protein</fullName>
    </submittedName>
</protein>
<evidence type="ECO:0000313" key="2">
    <source>
        <dbReference type="Proteomes" id="UP000187151"/>
    </source>
</evidence>
<sequence length="204" mass="22856">MPGWHPNIDGRGITRHIEPDRWTDTWTVEGLTEQQKLRSTATHEAAHAVLMSLARVPVLSITVCTYSDLKYCDAGSMGAVDIGPYDTDLLQLCHALAAGERAEECLLRESGLWSVDRAWTVERHASSDRHEIATVIRKHSSQILTYGQSEDWNDLATIHRNTDATIARHWAPIRELADELVVHRQLTAERVQDITKIPNPAPPA</sequence>
<proteinExistence type="predicted"/>
<name>A0ABX3G9C0_9ACTN</name>
<keyword evidence="2" id="KW-1185">Reference proteome</keyword>
<dbReference type="Proteomes" id="UP000187151">
    <property type="component" value="Unassembled WGS sequence"/>
</dbReference>
<organism evidence="1 2">
    <name type="scientific">Streptomyces amritsarensis</name>
    <dbReference type="NCBI Taxonomy" id="681158"/>
    <lineage>
        <taxon>Bacteria</taxon>
        <taxon>Bacillati</taxon>
        <taxon>Actinomycetota</taxon>
        <taxon>Actinomycetes</taxon>
        <taxon>Kitasatosporales</taxon>
        <taxon>Streptomycetaceae</taxon>
        <taxon>Streptomyces</taxon>
    </lineage>
</organism>
<dbReference type="EMBL" id="MQUR01000005">
    <property type="protein sequence ID" value="OLZ72546.1"/>
    <property type="molecule type" value="Genomic_DNA"/>
</dbReference>
<comment type="caution">
    <text evidence="1">The sequence shown here is derived from an EMBL/GenBank/DDBJ whole genome shotgun (WGS) entry which is preliminary data.</text>
</comment>
<dbReference type="RefSeq" id="WP_076043219.1">
    <property type="nucleotide sequence ID" value="NZ_MQUR01000005.1"/>
</dbReference>
<reference evidence="1 2" key="1">
    <citation type="submission" date="2016-01" db="EMBL/GenBank/DDBJ databases">
        <title>Streptomyces amritsarensis strain MTCC 11845 genome sequencing and assembly.</title>
        <authorList>
            <person name="Sharma D."/>
            <person name="Nair G.R."/>
            <person name="Kaur G."/>
            <person name="Manhas R.K."/>
            <person name="Mayilraj S."/>
        </authorList>
    </citation>
    <scope>NUCLEOTIDE SEQUENCE [LARGE SCALE GENOMIC DNA]</scope>
    <source>
        <strain evidence="1 2">MTCC 11845</strain>
    </source>
</reference>
<dbReference type="InterPro" id="IPR037219">
    <property type="entry name" value="Peptidase_M41-like"/>
</dbReference>
<accession>A0ABX3G9C0</accession>
<gene>
    <name evidence="1" type="ORF">AVW11_03910</name>
</gene>
<evidence type="ECO:0000313" key="1">
    <source>
        <dbReference type="EMBL" id="OLZ72546.1"/>
    </source>
</evidence>